<dbReference type="InterPro" id="IPR052155">
    <property type="entry name" value="Biofilm_reg_signaling"/>
</dbReference>
<evidence type="ECO:0000259" key="4">
    <source>
        <dbReference type="PROSITE" id="PS50883"/>
    </source>
</evidence>
<protein>
    <recommendedName>
        <fullName evidence="8">Diguanylate cyclase</fullName>
    </recommendedName>
</protein>
<dbReference type="SUPFAM" id="SSF55785">
    <property type="entry name" value="PYP-like sensor domain (PAS domain)"/>
    <property type="match status" value="1"/>
</dbReference>
<keyword evidence="1" id="KW-0175">Coiled coil</keyword>
<dbReference type="RefSeq" id="WP_125137386.1">
    <property type="nucleotide sequence ID" value="NZ_LR130778.1"/>
</dbReference>
<dbReference type="SUPFAM" id="SSF55073">
    <property type="entry name" value="Nucleotide cyclase"/>
    <property type="match status" value="1"/>
</dbReference>
<feature type="coiled-coil region" evidence="1">
    <location>
        <begin position="387"/>
        <end position="438"/>
    </location>
</feature>
<dbReference type="InterPro" id="IPR000700">
    <property type="entry name" value="PAS-assoc_C"/>
</dbReference>
<dbReference type="PROSITE" id="PS50887">
    <property type="entry name" value="GGDEF"/>
    <property type="match status" value="1"/>
</dbReference>
<dbReference type="InterPro" id="IPR035965">
    <property type="entry name" value="PAS-like_dom_sf"/>
</dbReference>
<keyword evidence="2" id="KW-1133">Transmembrane helix</keyword>
<dbReference type="SMART" id="SM00052">
    <property type="entry name" value="EAL"/>
    <property type="match status" value="1"/>
</dbReference>
<dbReference type="NCBIfam" id="TIGR00229">
    <property type="entry name" value="sensory_box"/>
    <property type="match status" value="1"/>
</dbReference>
<dbReference type="InterPro" id="IPR000160">
    <property type="entry name" value="GGDEF_dom"/>
</dbReference>
<dbReference type="InterPro" id="IPR043128">
    <property type="entry name" value="Rev_trsase/Diguanyl_cyclase"/>
</dbReference>
<dbReference type="OrthoDB" id="9762141at2"/>
<accession>A0A3P7PH73</accession>
<dbReference type="InterPro" id="IPR001633">
    <property type="entry name" value="EAL_dom"/>
</dbReference>
<dbReference type="EMBL" id="LR130778">
    <property type="protein sequence ID" value="VDN48218.1"/>
    <property type="molecule type" value="Genomic_DNA"/>
</dbReference>
<dbReference type="CDD" id="cd01948">
    <property type="entry name" value="EAL"/>
    <property type="match status" value="1"/>
</dbReference>
<dbReference type="Pfam" id="PF00990">
    <property type="entry name" value="GGDEF"/>
    <property type="match status" value="1"/>
</dbReference>
<keyword evidence="7" id="KW-1185">Reference proteome</keyword>
<gene>
    <name evidence="6" type="ORF">PATL70BA_2325</name>
</gene>
<dbReference type="Pfam" id="PF00563">
    <property type="entry name" value="EAL"/>
    <property type="match status" value="1"/>
</dbReference>
<evidence type="ECO:0000256" key="2">
    <source>
        <dbReference type="SAM" id="Phobius"/>
    </source>
</evidence>
<dbReference type="InterPro" id="IPR000014">
    <property type="entry name" value="PAS"/>
</dbReference>
<dbReference type="Gene3D" id="3.30.70.270">
    <property type="match status" value="1"/>
</dbReference>
<organism evidence="6 7">
    <name type="scientific">Petrocella atlantisensis</name>
    <dbReference type="NCBI Taxonomy" id="2173034"/>
    <lineage>
        <taxon>Bacteria</taxon>
        <taxon>Bacillati</taxon>
        <taxon>Bacillota</taxon>
        <taxon>Clostridia</taxon>
        <taxon>Lachnospirales</taxon>
        <taxon>Vallitaleaceae</taxon>
        <taxon>Petrocella</taxon>
    </lineage>
</organism>
<sequence>MLILERFIKDAQKRMFILIVLMLIGVAIPSLATEDLGSKTTNILVLHTYHQGMRSNDILNRQIEEALDGYLVENVQLHMEYLDDIRFDIEKYNETFLAYLKAKYNNESIDGILSINQGASSFIEYNYDEFFNNKPIVYIGLGSEAYTPISFNKISGIHREVPLASLMLSAKTLNPNLKKINIYTKPEMLSEDNLLALQQFSESHSLLYQVFSEGRGQEYVNALVNIEEEAAILLSDLEDTTGEVYTLDELFESIDLRGNGSVYTIYDNYIGKGATGAITIEQNQYIRKSVEMLMEQIKGSNVDLSSYQKLEPIEIYDYNKIKKLNLVHTNLPKNAQFINRPTVLNMIQSHPLEFIILALVIMMVILIYALTNLLLRLKAEKDRKLARKDLQASYMELEATHQQLLASESEVTRKYIELQEKEEELRKSRERYRLAAKGSEFGIWDYDFETKNMYFSNQAKDIFGLSADQNSFISSEIFNCLPTNESIKLYDKIKKHLNIEDNNVIEHETTIEIQKGIMEWISIRGKAQYDGEGNPVRLAGSLTNITKEKEAEIKIKKLAFTDELTNLPNKTYYNQVISEKLLTQDSNLAIYFIDIDNFKTINDFYGHKMGDQVLKRVATMIRNEVDGRYEVIRYGGDEFIVLLKDVIDVEEVERQAQQLLNIFQNKFVIEDSVFSVTLSLGIATTLSADVDFDILLKQADLALHEAKGKGKNQYHHFTTILMEKMEQQLWFEKELEIATLNHQFKLYYQPKYDLKEETIVGYEALIRWMHPEKGIIPPNDFIPLSEENGLIIVIGKWVIYEAISQLNQWHLKGYTSLTISINLSAKQFADVKLIETIQDAMIGKVIRPEHVELEVTETTALQDLDFATNILKDLREQGYKISLDDFGTGYSSLNYLNVLPIDIIKIDKAFIADSIYNKSKQQVIKTIIQLAHVNKMDVVAEGVEAYEEMELLRTEKCDMIQGYYISKPLPPNEAIELMNKAFEIVEC</sequence>
<dbReference type="PANTHER" id="PTHR44757">
    <property type="entry name" value="DIGUANYLATE CYCLASE DGCP"/>
    <property type="match status" value="1"/>
</dbReference>
<feature type="domain" description="GGDEF" evidence="5">
    <location>
        <begin position="586"/>
        <end position="719"/>
    </location>
</feature>
<dbReference type="AlphaFoldDB" id="A0A3P7PH73"/>
<dbReference type="InterPro" id="IPR035919">
    <property type="entry name" value="EAL_sf"/>
</dbReference>
<evidence type="ECO:0000259" key="5">
    <source>
        <dbReference type="PROSITE" id="PS50887"/>
    </source>
</evidence>
<dbReference type="SMART" id="SM00267">
    <property type="entry name" value="GGDEF"/>
    <property type="match status" value="1"/>
</dbReference>
<dbReference type="NCBIfam" id="TIGR00254">
    <property type="entry name" value="GGDEF"/>
    <property type="match status" value="1"/>
</dbReference>
<evidence type="ECO:0000256" key="1">
    <source>
        <dbReference type="SAM" id="Coils"/>
    </source>
</evidence>
<dbReference type="Gene3D" id="3.30.450.20">
    <property type="entry name" value="PAS domain"/>
    <property type="match status" value="1"/>
</dbReference>
<dbReference type="Proteomes" id="UP000279029">
    <property type="component" value="Chromosome"/>
</dbReference>
<keyword evidence="2" id="KW-0472">Membrane</keyword>
<name>A0A3P7PH73_9FIRM</name>
<dbReference type="CDD" id="cd01949">
    <property type="entry name" value="GGDEF"/>
    <property type="match status" value="1"/>
</dbReference>
<dbReference type="PROSITE" id="PS50113">
    <property type="entry name" value="PAC"/>
    <property type="match status" value="1"/>
</dbReference>
<reference evidence="6 7" key="1">
    <citation type="submission" date="2018-09" db="EMBL/GenBank/DDBJ databases">
        <authorList>
            <person name="Postec A."/>
        </authorList>
    </citation>
    <scope>NUCLEOTIDE SEQUENCE [LARGE SCALE GENOMIC DNA]</scope>
    <source>
        <strain evidence="6">70B-A</strain>
    </source>
</reference>
<feature type="domain" description="EAL" evidence="4">
    <location>
        <begin position="728"/>
        <end position="982"/>
    </location>
</feature>
<keyword evidence="2" id="KW-0812">Transmembrane</keyword>
<evidence type="ECO:0000313" key="7">
    <source>
        <dbReference type="Proteomes" id="UP000279029"/>
    </source>
</evidence>
<dbReference type="PANTHER" id="PTHR44757:SF2">
    <property type="entry name" value="BIOFILM ARCHITECTURE MAINTENANCE PROTEIN MBAA"/>
    <property type="match status" value="1"/>
</dbReference>
<dbReference type="PROSITE" id="PS50883">
    <property type="entry name" value="EAL"/>
    <property type="match status" value="1"/>
</dbReference>
<proteinExistence type="predicted"/>
<feature type="domain" description="PAC" evidence="3">
    <location>
        <begin position="505"/>
        <end position="557"/>
    </location>
</feature>
<evidence type="ECO:0000313" key="6">
    <source>
        <dbReference type="EMBL" id="VDN48218.1"/>
    </source>
</evidence>
<dbReference type="SUPFAM" id="SSF141868">
    <property type="entry name" value="EAL domain-like"/>
    <property type="match status" value="1"/>
</dbReference>
<dbReference type="InterPro" id="IPR029787">
    <property type="entry name" value="Nucleotide_cyclase"/>
</dbReference>
<evidence type="ECO:0000259" key="3">
    <source>
        <dbReference type="PROSITE" id="PS50113"/>
    </source>
</evidence>
<evidence type="ECO:0008006" key="8">
    <source>
        <dbReference type="Google" id="ProtNLM"/>
    </source>
</evidence>
<dbReference type="Gene3D" id="3.20.20.450">
    <property type="entry name" value="EAL domain"/>
    <property type="match status" value="1"/>
</dbReference>
<dbReference type="KEGG" id="cbar:PATL70BA_2325"/>
<feature type="transmembrane region" description="Helical" evidence="2">
    <location>
        <begin position="354"/>
        <end position="375"/>
    </location>
</feature>